<organism evidence="1 2">
    <name type="scientific">Sinobacterium caligoides</name>
    <dbReference type="NCBI Taxonomy" id="933926"/>
    <lineage>
        <taxon>Bacteria</taxon>
        <taxon>Pseudomonadati</taxon>
        <taxon>Pseudomonadota</taxon>
        <taxon>Gammaproteobacteria</taxon>
        <taxon>Cellvibrionales</taxon>
        <taxon>Spongiibacteraceae</taxon>
        <taxon>Sinobacterium</taxon>
    </lineage>
</organism>
<dbReference type="AlphaFoldDB" id="A0A3N2DKI7"/>
<reference evidence="1 2" key="1">
    <citation type="submission" date="2018-11" db="EMBL/GenBank/DDBJ databases">
        <title>Genomic Encyclopedia of Type Strains, Phase IV (KMG-IV): sequencing the most valuable type-strain genomes for metagenomic binning, comparative biology and taxonomic classification.</title>
        <authorList>
            <person name="Goeker M."/>
        </authorList>
    </citation>
    <scope>NUCLEOTIDE SEQUENCE [LARGE SCALE GENOMIC DNA]</scope>
    <source>
        <strain evidence="1 2">DSM 100316</strain>
    </source>
</reference>
<dbReference type="OrthoDB" id="5731018at2"/>
<gene>
    <name evidence="1" type="ORF">EDC56_2959</name>
</gene>
<evidence type="ECO:0000313" key="2">
    <source>
        <dbReference type="Proteomes" id="UP000275394"/>
    </source>
</evidence>
<protein>
    <recommendedName>
        <fullName evidence="3">Preprotein translocase subunit YajC</fullName>
    </recommendedName>
</protein>
<comment type="caution">
    <text evidence="1">The sequence shown here is derived from an EMBL/GenBank/DDBJ whole genome shotgun (WGS) entry which is preliminary data.</text>
</comment>
<dbReference type="RefSeq" id="WP_123713275.1">
    <property type="nucleotide sequence ID" value="NZ_RKHR01000005.1"/>
</dbReference>
<dbReference type="EMBL" id="RKHR01000005">
    <property type="protein sequence ID" value="ROS00313.1"/>
    <property type="molecule type" value="Genomic_DNA"/>
</dbReference>
<dbReference type="Proteomes" id="UP000275394">
    <property type="component" value="Unassembled WGS sequence"/>
</dbReference>
<sequence>MAYIVIILVIIMAISPVIWMRPSPRQKQLVRLREHAAKMHMQVSIRTLPPRLQRRHDNPTMTCYLTNHPRNKQADTDKPRPLWYVSVVDAGFEWIGKPDLMIQEALQRLCATLPKGCCYLEAEQGFVGVYWLEQGTEERVDKIASIISEVMKLQNEQR</sequence>
<proteinExistence type="predicted"/>
<keyword evidence="2" id="KW-1185">Reference proteome</keyword>
<evidence type="ECO:0008006" key="3">
    <source>
        <dbReference type="Google" id="ProtNLM"/>
    </source>
</evidence>
<evidence type="ECO:0000313" key="1">
    <source>
        <dbReference type="EMBL" id="ROS00313.1"/>
    </source>
</evidence>
<accession>A0A3N2DKI7</accession>
<name>A0A3N2DKI7_9GAMM</name>